<accession>A0AAD7RC27</accession>
<protein>
    <recommendedName>
        <fullName evidence="2">C-type lectin domain-containing protein</fullName>
    </recommendedName>
</protein>
<evidence type="ECO:0000313" key="4">
    <source>
        <dbReference type="Proteomes" id="UP001221898"/>
    </source>
</evidence>
<feature type="domain" description="C-type lectin" evidence="2">
    <location>
        <begin position="25"/>
        <end position="142"/>
    </location>
</feature>
<evidence type="ECO:0000259" key="2">
    <source>
        <dbReference type="PROSITE" id="PS50041"/>
    </source>
</evidence>
<feature type="domain" description="C-type lectin" evidence="2">
    <location>
        <begin position="147"/>
        <end position="225"/>
    </location>
</feature>
<feature type="chain" id="PRO_5041909915" description="C-type lectin domain-containing protein" evidence="1">
    <location>
        <begin position="21"/>
        <end position="230"/>
    </location>
</feature>
<gene>
    <name evidence="3" type="ORF">AAFF_G00261690</name>
</gene>
<dbReference type="PANTHER" id="PTHR45784:SF3">
    <property type="entry name" value="C-TYPE LECTIN DOMAIN FAMILY 4 MEMBER K-LIKE-RELATED"/>
    <property type="match status" value="1"/>
</dbReference>
<dbReference type="InterPro" id="IPR016186">
    <property type="entry name" value="C-type_lectin-like/link_sf"/>
</dbReference>
<dbReference type="Gene3D" id="3.10.100.10">
    <property type="entry name" value="Mannose-Binding Protein A, subunit A"/>
    <property type="match status" value="2"/>
</dbReference>
<keyword evidence="4" id="KW-1185">Reference proteome</keyword>
<dbReference type="EMBL" id="JAINUG010000358">
    <property type="protein sequence ID" value="KAJ8377320.1"/>
    <property type="molecule type" value="Genomic_DNA"/>
</dbReference>
<dbReference type="InterPro" id="IPR016187">
    <property type="entry name" value="CTDL_fold"/>
</dbReference>
<comment type="caution">
    <text evidence="3">The sequence shown here is derived from an EMBL/GenBank/DDBJ whole genome shotgun (WGS) entry which is preliminary data.</text>
</comment>
<dbReference type="Pfam" id="PF00059">
    <property type="entry name" value="Lectin_C"/>
    <property type="match status" value="1"/>
</dbReference>
<dbReference type="PANTHER" id="PTHR45784">
    <property type="entry name" value="C-TYPE LECTIN DOMAIN FAMILY 20 MEMBER A-RELATED"/>
    <property type="match status" value="1"/>
</dbReference>
<reference evidence="3" key="1">
    <citation type="journal article" date="2023" name="Science">
        <title>Genome structures resolve the early diversification of teleost fishes.</title>
        <authorList>
            <person name="Parey E."/>
            <person name="Louis A."/>
            <person name="Montfort J."/>
            <person name="Bouchez O."/>
            <person name="Roques C."/>
            <person name="Iampietro C."/>
            <person name="Lluch J."/>
            <person name="Castinel A."/>
            <person name="Donnadieu C."/>
            <person name="Desvignes T."/>
            <person name="Floi Bucao C."/>
            <person name="Jouanno E."/>
            <person name="Wen M."/>
            <person name="Mejri S."/>
            <person name="Dirks R."/>
            <person name="Jansen H."/>
            <person name="Henkel C."/>
            <person name="Chen W.J."/>
            <person name="Zahm M."/>
            <person name="Cabau C."/>
            <person name="Klopp C."/>
            <person name="Thompson A.W."/>
            <person name="Robinson-Rechavi M."/>
            <person name="Braasch I."/>
            <person name="Lecointre G."/>
            <person name="Bobe J."/>
            <person name="Postlethwait J.H."/>
            <person name="Berthelot C."/>
            <person name="Roest Crollius H."/>
            <person name="Guiguen Y."/>
        </authorList>
    </citation>
    <scope>NUCLEOTIDE SEQUENCE</scope>
    <source>
        <strain evidence="3">NC1722</strain>
    </source>
</reference>
<name>A0AAD7RC27_9TELE</name>
<dbReference type="Proteomes" id="UP001221898">
    <property type="component" value="Unassembled WGS sequence"/>
</dbReference>
<proteinExistence type="predicted"/>
<dbReference type="InterPro" id="IPR001304">
    <property type="entry name" value="C-type_lectin-like"/>
</dbReference>
<dbReference type="SMART" id="SM00034">
    <property type="entry name" value="CLECT"/>
    <property type="match status" value="1"/>
</dbReference>
<dbReference type="CDD" id="cd00037">
    <property type="entry name" value="CLECT"/>
    <property type="match status" value="1"/>
</dbReference>
<evidence type="ECO:0000256" key="1">
    <source>
        <dbReference type="SAM" id="SignalP"/>
    </source>
</evidence>
<dbReference type="PROSITE" id="PS50041">
    <property type="entry name" value="C_TYPE_LECTIN_2"/>
    <property type="match status" value="2"/>
</dbReference>
<feature type="signal peptide" evidence="1">
    <location>
        <begin position="1"/>
        <end position="20"/>
    </location>
</feature>
<sequence>MEHSVYLLLLFSGLFTLCSCLSHQYHFVNMSMNWTEAQSYCRENHTDLATVDNPEEMKRMMGVVGSDYVDNWAWIGLEEGTSSQWQWSLTDRGFYSERETEFRNWDKGKPDNAGGNESCAGMRRSGKWKNYLCNSTNNFICYDEQVQHWVNRRAQSASTAHVWLGLRFSCAMKFWFWVSVEDMCYRNWAPGNDTEECGHTGAVESGAGQQWVSLQETEQLNFICCKCGGI</sequence>
<dbReference type="SUPFAM" id="SSF56436">
    <property type="entry name" value="C-type lectin-like"/>
    <property type="match status" value="2"/>
</dbReference>
<organism evidence="3 4">
    <name type="scientific">Aldrovandia affinis</name>
    <dbReference type="NCBI Taxonomy" id="143900"/>
    <lineage>
        <taxon>Eukaryota</taxon>
        <taxon>Metazoa</taxon>
        <taxon>Chordata</taxon>
        <taxon>Craniata</taxon>
        <taxon>Vertebrata</taxon>
        <taxon>Euteleostomi</taxon>
        <taxon>Actinopterygii</taxon>
        <taxon>Neopterygii</taxon>
        <taxon>Teleostei</taxon>
        <taxon>Notacanthiformes</taxon>
        <taxon>Halosauridae</taxon>
        <taxon>Aldrovandia</taxon>
    </lineage>
</organism>
<dbReference type="AlphaFoldDB" id="A0AAD7RC27"/>
<evidence type="ECO:0000313" key="3">
    <source>
        <dbReference type="EMBL" id="KAJ8377320.1"/>
    </source>
</evidence>
<keyword evidence="1" id="KW-0732">Signal</keyword>